<name>A0A915CYY1_9BILA</name>
<evidence type="ECO:0000256" key="2">
    <source>
        <dbReference type="ARBA" id="ARBA00004760"/>
    </source>
</evidence>
<dbReference type="Proteomes" id="UP000887574">
    <property type="component" value="Unplaced"/>
</dbReference>
<reference evidence="13" key="1">
    <citation type="submission" date="2022-11" db="UniProtKB">
        <authorList>
            <consortium name="WormBaseParasite"/>
        </authorList>
    </citation>
    <scope>IDENTIFICATION</scope>
</reference>
<dbReference type="EC" id="2.4.1.80" evidence="5"/>
<evidence type="ECO:0000256" key="6">
    <source>
        <dbReference type="ARBA" id="ARBA00022676"/>
    </source>
</evidence>
<protein>
    <recommendedName>
        <fullName evidence="5">ceramide glucosyltransferase</fullName>
        <ecNumber evidence="5">2.4.1.80</ecNumber>
    </recommendedName>
</protein>
<evidence type="ECO:0000256" key="3">
    <source>
        <dbReference type="ARBA" id="ARBA00004991"/>
    </source>
</evidence>
<evidence type="ECO:0000313" key="13">
    <source>
        <dbReference type="WBParaSite" id="jg13639"/>
    </source>
</evidence>
<keyword evidence="9 11" id="KW-1133">Transmembrane helix</keyword>
<dbReference type="SUPFAM" id="SSF53448">
    <property type="entry name" value="Nucleotide-diphospho-sugar transferases"/>
    <property type="match status" value="1"/>
</dbReference>
<comment type="similarity">
    <text evidence="4">Belongs to the glycosyltransferase 2 family.</text>
</comment>
<keyword evidence="12" id="KW-1185">Reference proteome</keyword>
<evidence type="ECO:0000256" key="4">
    <source>
        <dbReference type="ARBA" id="ARBA00006739"/>
    </source>
</evidence>
<evidence type="ECO:0000256" key="1">
    <source>
        <dbReference type="ARBA" id="ARBA00004141"/>
    </source>
</evidence>
<feature type="transmembrane region" description="Helical" evidence="11">
    <location>
        <begin position="110"/>
        <end position="135"/>
    </location>
</feature>
<dbReference type="PANTHER" id="PTHR12726:SF0">
    <property type="entry name" value="CERAMIDE GLUCOSYLTRANSFERASE"/>
    <property type="match status" value="1"/>
</dbReference>
<sequence>MTNTEYFPHADAVPSGSVDANVADSRRQVGLEKTTASAPLEDNGREAIREENKNHLATYPLSPYSSDAKTNHQEAIESVQPNGSSGWISTSISALFTWPSFGQFFTCPQIAGLLVLGVFIFLGCLYLLHIIAICFARYRLHKKPKCIREDLPGVSIIKPLVGTDENLFFNLESFFKLKYPQYELLYSHIDVKVFIGGEMVGLNPKINNMMPAYNASQYSLVLISDSGIYMRDDALMDMTWIRANLEQIYFGGAHARVYLAGNSMNFVCSTGMSSLIVKSILEDCGGLATFGVYLAEDYFLGVAFAKRGYRSVVSHLPALQNASNSDPNGSEREFVAG</sequence>
<dbReference type="GO" id="GO:0006679">
    <property type="term" value="P:glucosylceramide biosynthetic process"/>
    <property type="evidence" value="ECO:0007669"/>
    <property type="project" value="TreeGrafter"/>
</dbReference>
<dbReference type="AlphaFoldDB" id="A0A915CYY1"/>
<evidence type="ECO:0000313" key="12">
    <source>
        <dbReference type="Proteomes" id="UP000887574"/>
    </source>
</evidence>
<dbReference type="PANTHER" id="PTHR12726">
    <property type="entry name" value="CERAMIDE GLUCOSYLTRANSFERASE"/>
    <property type="match status" value="1"/>
</dbReference>
<evidence type="ECO:0000256" key="10">
    <source>
        <dbReference type="ARBA" id="ARBA00023136"/>
    </source>
</evidence>
<evidence type="ECO:0000256" key="11">
    <source>
        <dbReference type="SAM" id="Phobius"/>
    </source>
</evidence>
<evidence type="ECO:0000256" key="8">
    <source>
        <dbReference type="ARBA" id="ARBA00022692"/>
    </source>
</evidence>
<comment type="pathway">
    <text evidence="3">Sphingolipid metabolism.</text>
</comment>
<dbReference type="InterPro" id="IPR029044">
    <property type="entry name" value="Nucleotide-diphossugar_trans"/>
</dbReference>
<keyword evidence="6" id="KW-0328">Glycosyltransferase</keyword>
<keyword evidence="7" id="KW-0808">Transferase</keyword>
<dbReference type="GO" id="GO:0008120">
    <property type="term" value="F:ceramide glucosyltransferase activity"/>
    <property type="evidence" value="ECO:0007669"/>
    <property type="project" value="UniProtKB-EC"/>
</dbReference>
<evidence type="ECO:0000256" key="7">
    <source>
        <dbReference type="ARBA" id="ARBA00022679"/>
    </source>
</evidence>
<accession>A0A915CYY1</accession>
<dbReference type="Pfam" id="PF13506">
    <property type="entry name" value="Glyco_transf_21"/>
    <property type="match status" value="2"/>
</dbReference>
<keyword evidence="8 11" id="KW-0812">Transmembrane</keyword>
<dbReference type="GO" id="GO:0016020">
    <property type="term" value="C:membrane"/>
    <property type="evidence" value="ECO:0007669"/>
    <property type="project" value="UniProtKB-SubCell"/>
</dbReference>
<comment type="pathway">
    <text evidence="2">Lipid metabolism; sphingolipid metabolism.</text>
</comment>
<dbReference type="WBParaSite" id="jg13639">
    <property type="protein sequence ID" value="jg13639"/>
    <property type="gene ID" value="jg13639"/>
</dbReference>
<proteinExistence type="inferred from homology"/>
<dbReference type="InterPro" id="IPR025993">
    <property type="entry name" value="Ceramide_glucosylTrfase"/>
</dbReference>
<evidence type="ECO:0000256" key="5">
    <source>
        <dbReference type="ARBA" id="ARBA00012699"/>
    </source>
</evidence>
<comment type="subcellular location">
    <subcellularLocation>
        <location evidence="1">Membrane</location>
        <topology evidence="1">Multi-pass membrane protein</topology>
    </subcellularLocation>
</comment>
<organism evidence="12 13">
    <name type="scientific">Ditylenchus dipsaci</name>
    <dbReference type="NCBI Taxonomy" id="166011"/>
    <lineage>
        <taxon>Eukaryota</taxon>
        <taxon>Metazoa</taxon>
        <taxon>Ecdysozoa</taxon>
        <taxon>Nematoda</taxon>
        <taxon>Chromadorea</taxon>
        <taxon>Rhabditida</taxon>
        <taxon>Tylenchina</taxon>
        <taxon>Tylenchomorpha</taxon>
        <taxon>Sphaerularioidea</taxon>
        <taxon>Anguinidae</taxon>
        <taxon>Anguininae</taxon>
        <taxon>Ditylenchus</taxon>
    </lineage>
</organism>
<evidence type="ECO:0000256" key="9">
    <source>
        <dbReference type="ARBA" id="ARBA00022989"/>
    </source>
</evidence>
<keyword evidence="10 11" id="KW-0472">Membrane</keyword>